<dbReference type="AlphaFoldDB" id="A0A2T4IDS4"/>
<dbReference type="Pfam" id="PF04350">
    <property type="entry name" value="PilO"/>
    <property type="match status" value="1"/>
</dbReference>
<dbReference type="Gene3D" id="1.10.287.540">
    <property type="entry name" value="Helix hairpin bin"/>
    <property type="match status" value="1"/>
</dbReference>
<organism evidence="3 4">
    <name type="scientific">Pseudothauera lacus</name>
    <dbReference type="NCBI Taxonomy" id="2136175"/>
    <lineage>
        <taxon>Bacteria</taxon>
        <taxon>Pseudomonadati</taxon>
        <taxon>Pseudomonadota</taxon>
        <taxon>Betaproteobacteria</taxon>
        <taxon>Rhodocyclales</taxon>
        <taxon>Zoogloeaceae</taxon>
        <taxon>Pseudothauera</taxon>
    </lineage>
</organism>
<feature type="transmembrane region" description="Helical" evidence="2">
    <location>
        <begin position="39"/>
        <end position="58"/>
    </location>
</feature>
<dbReference type="OrthoDB" id="9802133at2"/>
<feature type="coiled-coil region" evidence="1">
    <location>
        <begin position="82"/>
        <end position="109"/>
    </location>
</feature>
<keyword evidence="2" id="KW-0812">Transmembrane</keyword>
<dbReference type="GO" id="GO:0043683">
    <property type="term" value="P:type IV pilus assembly"/>
    <property type="evidence" value="ECO:0007669"/>
    <property type="project" value="InterPro"/>
</dbReference>
<dbReference type="InterPro" id="IPR007445">
    <property type="entry name" value="PilO"/>
</dbReference>
<keyword evidence="1" id="KW-0175">Coiled coil</keyword>
<keyword evidence="2" id="KW-0472">Membrane</keyword>
<dbReference type="InterPro" id="IPR014717">
    <property type="entry name" value="Transl_elong_EF1B/ribsomal_bS6"/>
</dbReference>
<proteinExistence type="predicted"/>
<comment type="caution">
    <text evidence="3">The sequence shown here is derived from an EMBL/GenBank/DDBJ whole genome shotgun (WGS) entry which is preliminary data.</text>
</comment>
<evidence type="ECO:0000313" key="4">
    <source>
        <dbReference type="Proteomes" id="UP000241193"/>
    </source>
</evidence>
<keyword evidence="2" id="KW-1133">Transmembrane helix</keyword>
<dbReference type="PANTHER" id="PTHR39555:SF1">
    <property type="entry name" value="TYPE IV PILUS INNER MEMBRANE COMPONENT PILO"/>
    <property type="match status" value="1"/>
</dbReference>
<evidence type="ECO:0000256" key="2">
    <source>
        <dbReference type="SAM" id="Phobius"/>
    </source>
</evidence>
<sequence>MKFGKGAVPGKGLDLNRLAEDFKNLNPNDPGAWPTAPKVAVFVALLVATLAAAWWFHWQGQMDNLAAREAEEVTLREQWLSKKRQAVNLDEHRRQLEEIDRQFGALLRQLPNRAEMDSLLAEINQAGLGRGLAFELFKPGAEAVKEFYAEMPIDIRVLGGYHDLGAFASDVARMPRIVTLNNIAIESDRSGQLKFEAKAVTYRYLDEEELAARQQAARAAQQTSRGRR</sequence>
<keyword evidence="4" id="KW-1185">Reference proteome</keyword>
<gene>
    <name evidence="3" type="ORF">C8261_11570</name>
</gene>
<accession>A0A2T4IDS4</accession>
<evidence type="ECO:0000256" key="1">
    <source>
        <dbReference type="SAM" id="Coils"/>
    </source>
</evidence>
<dbReference type="Gene3D" id="3.30.70.60">
    <property type="match status" value="1"/>
</dbReference>
<reference evidence="3 4" key="2">
    <citation type="submission" date="2018-04" db="EMBL/GenBank/DDBJ databases">
        <title>Thauera lacus sp. nov., isolated from an saline lake in Inner Mongolia, China.</title>
        <authorList>
            <person name="Liang Q.-Y."/>
        </authorList>
    </citation>
    <scope>NUCLEOTIDE SEQUENCE [LARGE SCALE GENOMIC DNA]</scope>
    <source>
        <strain evidence="3 4">D20</strain>
    </source>
</reference>
<dbReference type="PANTHER" id="PTHR39555">
    <property type="entry name" value="FIMBRIAL ASSEMBLY PROTEIN PILO-LIKE PROTEIN-RELATED"/>
    <property type="match status" value="1"/>
</dbReference>
<name>A0A2T4IDS4_9RHOO</name>
<dbReference type="Proteomes" id="UP000241193">
    <property type="component" value="Unassembled WGS sequence"/>
</dbReference>
<evidence type="ECO:0000313" key="3">
    <source>
        <dbReference type="EMBL" id="PTD95913.1"/>
    </source>
</evidence>
<dbReference type="EMBL" id="PZKC01000009">
    <property type="protein sequence ID" value="PTD95913.1"/>
    <property type="molecule type" value="Genomic_DNA"/>
</dbReference>
<dbReference type="RefSeq" id="WP_107493878.1">
    <property type="nucleotide sequence ID" value="NZ_PZKC01000009.1"/>
</dbReference>
<dbReference type="PIRSF" id="PIRSF016482">
    <property type="entry name" value="PilO"/>
    <property type="match status" value="1"/>
</dbReference>
<protein>
    <submittedName>
        <fullName evidence="3">Pilus assembly protein PilO</fullName>
    </submittedName>
</protein>
<reference evidence="3 4" key="1">
    <citation type="submission" date="2018-03" db="EMBL/GenBank/DDBJ databases">
        <authorList>
            <person name="Keele B.F."/>
        </authorList>
    </citation>
    <scope>NUCLEOTIDE SEQUENCE [LARGE SCALE GENOMIC DNA]</scope>
    <source>
        <strain evidence="3 4">D20</strain>
    </source>
</reference>
<dbReference type="GO" id="GO:0043107">
    <property type="term" value="P:type IV pilus-dependent motility"/>
    <property type="evidence" value="ECO:0007669"/>
    <property type="project" value="InterPro"/>
</dbReference>